<keyword evidence="3" id="KW-1185">Reference proteome</keyword>
<protein>
    <submittedName>
        <fullName evidence="2">GDSL-like protein</fullName>
    </submittedName>
</protein>
<name>B1BZY0_9FIRM</name>
<dbReference type="AlphaFoldDB" id="B1BZY0"/>
<comment type="caution">
    <text evidence="2">The sequence shown here is derived from an EMBL/GenBank/DDBJ whole genome shotgun (WGS) entry which is preliminary data.</text>
</comment>
<proteinExistence type="predicted"/>
<evidence type="ECO:0000259" key="1">
    <source>
        <dbReference type="Pfam" id="PF13472"/>
    </source>
</evidence>
<organism evidence="2 3">
    <name type="scientific">Thomasclavelia spiroformis DSM 1552</name>
    <dbReference type="NCBI Taxonomy" id="428126"/>
    <lineage>
        <taxon>Bacteria</taxon>
        <taxon>Bacillati</taxon>
        <taxon>Bacillota</taxon>
        <taxon>Erysipelotrichia</taxon>
        <taxon>Erysipelotrichales</taxon>
        <taxon>Coprobacillaceae</taxon>
        <taxon>Thomasclavelia</taxon>
    </lineage>
</organism>
<dbReference type="InterPro" id="IPR013830">
    <property type="entry name" value="SGNH_hydro"/>
</dbReference>
<dbReference type="SUPFAM" id="SSF52266">
    <property type="entry name" value="SGNH hydrolase"/>
    <property type="match status" value="1"/>
</dbReference>
<reference evidence="2" key="2">
    <citation type="submission" date="2014-06" db="EMBL/GenBank/DDBJ databases">
        <title>Draft genome sequence of Clostridium spiroforme (DSM 1552).</title>
        <authorList>
            <person name="Sudarsanam P."/>
            <person name="Ley R."/>
            <person name="Guruge J."/>
            <person name="Turnbaugh P.J."/>
            <person name="Mahowald M."/>
            <person name="Liep D."/>
            <person name="Gordon J."/>
        </authorList>
    </citation>
    <scope>NUCLEOTIDE SEQUENCE</scope>
    <source>
        <strain evidence="2">DSM 1552</strain>
    </source>
</reference>
<evidence type="ECO:0000313" key="3">
    <source>
        <dbReference type="Proteomes" id="UP000004910"/>
    </source>
</evidence>
<gene>
    <name evidence="2" type="ORF">CLOSPI_00507</name>
</gene>
<dbReference type="InterPro" id="IPR036514">
    <property type="entry name" value="SGNH_hydro_sf"/>
</dbReference>
<feature type="domain" description="SGNH hydrolase-type esterase" evidence="1">
    <location>
        <begin position="40"/>
        <end position="206"/>
    </location>
</feature>
<dbReference type="eggNOG" id="COG2755">
    <property type="taxonomic scope" value="Bacteria"/>
</dbReference>
<accession>B1BZY0</accession>
<reference evidence="2" key="1">
    <citation type="submission" date="2008-02" db="EMBL/GenBank/DDBJ databases">
        <authorList>
            <person name="Fulton L."/>
            <person name="Clifton S."/>
            <person name="Fulton B."/>
            <person name="Xu J."/>
            <person name="Minx P."/>
            <person name="Pepin K.H."/>
            <person name="Johnson M."/>
            <person name="Thiruvilangam P."/>
            <person name="Bhonagiri V."/>
            <person name="Nash W.E."/>
            <person name="Mardis E.R."/>
            <person name="Wilson R.K."/>
        </authorList>
    </citation>
    <scope>NUCLEOTIDE SEQUENCE [LARGE SCALE GENOMIC DNA]</scope>
    <source>
        <strain evidence="2">DSM 1552</strain>
    </source>
</reference>
<evidence type="ECO:0000313" key="2">
    <source>
        <dbReference type="EMBL" id="EDS75977.1"/>
    </source>
</evidence>
<dbReference type="Pfam" id="PF13472">
    <property type="entry name" value="Lipase_GDSL_2"/>
    <property type="match status" value="1"/>
</dbReference>
<dbReference type="Proteomes" id="UP000004910">
    <property type="component" value="Unassembled WGS sequence"/>
</dbReference>
<dbReference type="STRING" id="428126.CLOSPI_00507"/>
<dbReference type="EMBL" id="ABIK02000004">
    <property type="protein sequence ID" value="EDS75977.1"/>
    <property type="molecule type" value="Genomic_DNA"/>
</dbReference>
<dbReference type="Gene3D" id="3.40.50.1110">
    <property type="entry name" value="SGNH hydrolase"/>
    <property type="match status" value="1"/>
</dbReference>
<sequence>MMKESMHYLTNYYQLREFVLIRMLEIIKQRYYAKENGVVFFGDSITQYCDLDKYYPEILNKYNCGLAGISSKILLNFIDEGVIKFKPNKVVIMIGTNDLGDTVMESPRDIALNVKEMVELIHYNCKECKIYVVSPLPCLEKEYGYKALKKGMRSNDMLKIIFKEFKKIIPYDYVTFINAYGSLCNKKGEPIEDYYVDGLHINDKGYLAYTKTIKEILEND</sequence>
<dbReference type="HOGENOM" id="CLU_051989_6_2_9"/>
<dbReference type="InterPro" id="IPR051532">
    <property type="entry name" value="Ester_Hydrolysis_Enzymes"/>
</dbReference>
<dbReference type="PANTHER" id="PTHR30383">
    <property type="entry name" value="THIOESTERASE 1/PROTEASE 1/LYSOPHOSPHOLIPASE L1"/>
    <property type="match status" value="1"/>
</dbReference>